<sequence>MPLSDAGEITGRLNSALSGLAEFRTAGRPGWTREVFSESYRDSRQWVAGQMKAAGLEVHKDAAGNLVGRLAGRNPAAKPLVTGSHTDTVDGGGRFDGVVGVLGALEAVQMLRESGAALERDLLVVDFLGEESNPFGLSCLGSRALAGELTAADLARTDYSGKTLAAAYSDFGVDPSALLSFKGWTGSRRPHAYLELHIEQGSTLEARGMPIGIVTAITGIERLVASFTGTPDHAGTRPMDDRRDAMVAAAEAVLAIRSEGCGAPEHGVATVTRLENASRSPNVVPSLVRLYGEVRSVDESWLSGTRGRLAAEIAARAAEHDVEADLSWSTDNTVVRASDSVQDLAGDAASAAGIGWLPVPSGATHDAVHMAALAPMGMIFIPSAGGKSHCPEEFTSTDQIATGVRVLADTLVRLDSHKFSTTPHTTQRSTL</sequence>
<keyword evidence="8" id="KW-1185">Reference proteome</keyword>
<accession>A0ABS8GK59</accession>
<evidence type="ECO:0000256" key="2">
    <source>
        <dbReference type="ARBA" id="ARBA00006153"/>
    </source>
</evidence>
<dbReference type="Proteomes" id="UP001139168">
    <property type="component" value="Unassembled WGS sequence"/>
</dbReference>
<dbReference type="InterPro" id="IPR036264">
    <property type="entry name" value="Bact_exopeptidase_dim_dom"/>
</dbReference>
<dbReference type="PANTHER" id="PTHR32494:SF19">
    <property type="entry name" value="ALLANTOATE DEIMINASE-RELATED"/>
    <property type="match status" value="1"/>
</dbReference>
<keyword evidence="6" id="KW-0464">Manganese</keyword>
<dbReference type="PIRSF" id="PIRSF001235">
    <property type="entry name" value="Amidase_carbamoylase"/>
    <property type="match status" value="1"/>
</dbReference>
<evidence type="ECO:0000256" key="1">
    <source>
        <dbReference type="ARBA" id="ARBA00001936"/>
    </source>
</evidence>
<evidence type="ECO:0000313" key="8">
    <source>
        <dbReference type="Proteomes" id="UP001139168"/>
    </source>
</evidence>
<evidence type="ECO:0000256" key="3">
    <source>
        <dbReference type="ARBA" id="ARBA00011738"/>
    </source>
</evidence>
<dbReference type="Gene3D" id="3.30.70.360">
    <property type="match status" value="1"/>
</dbReference>
<comment type="caution">
    <text evidence="7">The sequence shown here is derived from an EMBL/GenBank/DDBJ whole genome shotgun (WGS) entry which is preliminary data.</text>
</comment>
<comment type="cofactor">
    <cofactor evidence="1">
        <name>Mn(2+)</name>
        <dbReference type="ChEBI" id="CHEBI:29035"/>
    </cofactor>
</comment>
<dbReference type="RefSeq" id="WP_227891844.1">
    <property type="nucleotide sequence ID" value="NZ_JAJFZQ010000006.1"/>
</dbReference>
<dbReference type="PANTHER" id="PTHR32494">
    <property type="entry name" value="ALLANTOATE DEIMINASE-RELATED"/>
    <property type="match status" value="1"/>
</dbReference>
<comment type="similarity">
    <text evidence="2">Belongs to the peptidase M20 family.</text>
</comment>
<evidence type="ECO:0000256" key="4">
    <source>
        <dbReference type="ARBA" id="ARBA00022723"/>
    </source>
</evidence>
<evidence type="ECO:0000256" key="5">
    <source>
        <dbReference type="ARBA" id="ARBA00022801"/>
    </source>
</evidence>
<dbReference type="Gene3D" id="3.40.630.10">
    <property type="entry name" value="Zn peptidases"/>
    <property type="match status" value="1"/>
</dbReference>
<dbReference type="EMBL" id="JAJFZQ010000006">
    <property type="protein sequence ID" value="MCC3266940.1"/>
    <property type="molecule type" value="Genomic_DNA"/>
</dbReference>
<reference evidence="7" key="1">
    <citation type="submission" date="2021-10" db="EMBL/GenBank/DDBJ databases">
        <title>Novel species in genus Arthrobacter.</title>
        <authorList>
            <person name="Liu Y."/>
        </authorList>
    </citation>
    <scope>NUCLEOTIDE SEQUENCE</scope>
    <source>
        <strain evidence="7">Zg-Y786</strain>
    </source>
</reference>
<protein>
    <submittedName>
        <fullName evidence="7">M20 family metallo-hydrolase</fullName>
    </submittedName>
</protein>
<evidence type="ECO:0000313" key="7">
    <source>
        <dbReference type="EMBL" id="MCC3266940.1"/>
    </source>
</evidence>
<organism evidence="7 8">
    <name type="scientific">Arthrobacter gengyunqii</name>
    <dbReference type="NCBI Taxonomy" id="2886940"/>
    <lineage>
        <taxon>Bacteria</taxon>
        <taxon>Bacillati</taxon>
        <taxon>Actinomycetota</taxon>
        <taxon>Actinomycetes</taxon>
        <taxon>Micrococcales</taxon>
        <taxon>Micrococcaceae</taxon>
        <taxon>Arthrobacter</taxon>
    </lineage>
</organism>
<keyword evidence="4" id="KW-0479">Metal-binding</keyword>
<gene>
    <name evidence="7" type="ORF">LJ752_12915</name>
</gene>
<dbReference type="CDD" id="cd03884">
    <property type="entry name" value="M20_bAS"/>
    <property type="match status" value="1"/>
</dbReference>
<proteinExistence type="inferred from homology"/>
<name>A0ABS8GK59_9MICC</name>
<dbReference type="SUPFAM" id="SSF53187">
    <property type="entry name" value="Zn-dependent exopeptidases"/>
    <property type="match status" value="1"/>
</dbReference>
<dbReference type="NCBIfam" id="TIGR01879">
    <property type="entry name" value="hydantase"/>
    <property type="match status" value="1"/>
</dbReference>
<dbReference type="SUPFAM" id="SSF55031">
    <property type="entry name" value="Bacterial exopeptidase dimerisation domain"/>
    <property type="match status" value="1"/>
</dbReference>
<comment type="subunit">
    <text evidence="3">Homodimer.</text>
</comment>
<dbReference type="InterPro" id="IPR002933">
    <property type="entry name" value="Peptidase_M20"/>
</dbReference>
<dbReference type="Pfam" id="PF01546">
    <property type="entry name" value="Peptidase_M20"/>
    <property type="match status" value="1"/>
</dbReference>
<evidence type="ECO:0000256" key="6">
    <source>
        <dbReference type="ARBA" id="ARBA00023211"/>
    </source>
</evidence>
<keyword evidence="5" id="KW-0378">Hydrolase</keyword>
<dbReference type="InterPro" id="IPR010158">
    <property type="entry name" value="Amidase_Cbmase"/>
</dbReference>